<dbReference type="OrthoDB" id="17212at2759"/>
<evidence type="ECO:0000256" key="2">
    <source>
        <dbReference type="SAM" id="MobiDB-lite"/>
    </source>
</evidence>
<dbReference type="GO" id="GO:0008597">
    <property type="term" value="F:calcium-dependent protein serine/threonine phosphatase regulator activity"/>
    <property type="evidence" value="ECO:0007669"/>
    <property type="project" value="TreeGrafter"/>
</dbReference>
<dbReference type="GO" id="GO:0003676">
    <property type="term" value="F:nucleic acid binding"/>
    <property type="evidence" value="ECO:0007669"/>
    <property type="project" value="InterPro"/>
</dbReference>
<dbReference type="Gene3D" id="3.30.70.330">
    <property type="match status" value="1"/>
</dbReference>
<keyword evidence="4" id="KW-1185">Reference proteome</keyword>
<feature type="region of interest" description="Disordered" evidence="2">
    <location>
        <begin position="196"/>
        <end position="224"/>
    </location>
</feature>
<dbReference type="InterPro" id="IPR035979">
    <property type="entry name" value="RBD_domain_sf"/>
</dbReference>
<dbReference type="SUPFAM" id="SSF54928">
    <property type="entry name" value="RNA-binding domain, RBD"/>
    <property type="match status" value="1"/>
</dbReference>
<organism evidence="3 4">
    <name type="scientific">Hericium alpestre</name>
    <dbReference type="NCBI Taxonomy" id="135208"/>
    <lineage>
        <taxon>Eukaryota</taxon>
        <taxon>Fungi</taxon>
        <taxon>Dikarya</taxon>
        <taxon>Basidiomycota</taxon>
        <taxon>Agaricomycotina</taxon>
        <taxon>Agaricomycetes</taxon>
        <taxon>Russulales</taxon>
        <taxon>Hericiaceae</taxon>
        <taxon>Hericium</taxon>
    </lineage>
</organism>
<evidence type="ECO:0000313" key="3">
    <source>
        <dbReference type="EMBL" id="TFY81601.1"/>
    </source>
</evidence>
<comment type="similarity">
    <text evidence="1">Belongs to the RCAN family.</text>
</comment>
<gene>
    <name evidence="3" type="ORF">EWM64_g2411</name>
</gene>
<dbReference type="GO" id="GO:0005737">
    <property type="term" value="C:cytoplasm"/>
    <property type="evidence" value="ECO:0007669"/>
    <property type="project" value="TreeGrafter"/>
</dbReference>
<evidence type="ECO:0000256" key="1">
    <source>
        <dbReference type="ARBA" id="ARBA00008209"/>
    </source>
</evidence>
<sequence length="234" mass="25666">MPGVTIDAGAEQRSASPQRTNTLVITSIPAPFFHPLVMQALREHFEHFGPIHTWAPIRAFARVILVYYNEDAAEEAKIRCDGLVVDATIETAEFVLRVFRGEPTPIDQQPPKDGPDPHYLRPPAIEKNFLISPPGSPPVGWEPMKEEPPNVTPLADDLIAALRKLHLVEARSGPQVLVEPEEGAGIGVYVEDCDAEDDEEGEGAGEWGYGEDNPSRMKWRPAPTALPPVSWAAV</sequence>
<feature type="region of interest" description="Disordered" evidence="2">
    <location>
        <begin position="101"/>
        <end position="120"/>
    </location>
</feature>
<dbReference type="GO" id="GO:0019722">
    <property type="term" value="P:calcium-mediated signaling"/>
    <property type="evidence" value="ECO:0007669"/>
    <property type="project" value="InterPro"/>
</dbReference>
<dbReference type="CDD" id="cd12434">
    <property type="entry name" value="RRM_RCAN_like"/>
    <property type="match status" value="1"/>
</dbReference>
<evidence type="ECO:0008006" key="5">
    <source>
        <dbReference type="Google" id="ProtNLM"/>
    </source>
</evidence>
<name>A0A4Z0A5U0_9AGAM</name>
<dbReference type="EMBL" id="SFCI01000194">
    <property type="protein sequence ID" value="TFY81601.1"/>
    <property type="molecule type" value="Genomic_DNA"/>
</dbReference>
<dbReference type="Proteomes" id="UP000298061">
    <property type="component" value="Unassembled WGS sequence"/>
</dbReference>
<dbReference type="GO" id="GO:0005634">
    <property type="term" value="C:nucleus"/>
    <property type="evidence" value="ECO:0007669"/>
    <property type="project" value="TreeGrafter"/>
</dbReference>
<dbReference type="AlphaFoldDB" id="A0A4Z0A5U0"/>
<accession>A0A4Z0A5U0</accession>
<dbReference type="InterPro" id="IPR006931">
    <property type="entry name" value="Calcipressin"/>
</dbReference>
<dbReference type="InterPro" id="IPR012677">
    <property type="entry name" value="Nucleotide-bd_a/b_plait_sf"/>
</dbReference>
<dbReference type="STRING" id="135208.A0A4Z0A5U0"/>
<dbReference type="PANTHER" id="PTHR10300">
    <property type="entry name" value="CALCIPRESSIN"/>
    <property type="match status" value="1"/>
</dbReference>
<proteinExistence type="inferred from homology"/>
<comment type="caution">
    <text evidence="3">The sequence shown here is derived from an EMBL/GenBank/DDBJ whole genome shotgun (WGS) entry which is preliminary data.</text>
</comment>
<evidence type="ECO:0000313" key="4">
    <source>
        <dbReference type="Proteomes" id="UP000298061"/>
    </source>
</evidence>
<dbReference type="PANTHER" id="PTHR10300:SF14">
    <property type="entry name" value="PROTEIN SARAH"/>
    <property type="match status" value="1"/>
</dbReference>
<protein>
    <recommendedName>
        <fullName evidence="5">Calcipressin</fullName>
    </recommendedName>
</protein>
<reference evidence="3 4" key="1">
    <citation type="submission" date="2019-02" db="EMBL/GenBank/DDBJ databases">
        <title>Genome sequencing of the rare red list fungi Hericium alpestre (H. flagellum).</title>
        <authorList>
            <person name="Buettner E."/>
            <person name="Kellner H."/>
        </authorList>
    </citation>
    <scope>NUCLEOTIDE SEQUENCE [LARGE SCALE GENOMIC DNA]</scope>
    <source>
        <strain evidence="3 4">DSM 108284</strain>
    </source>
</reference>
<dbReference type="Pfam" id="PF04847">
    <property type="entry name" value="Calcipressin"/>
    <property type="match status" value="1"/>
</dbReference>